<sequence>MNNTRNNYSDVPNQSDRYDSDTKSSSDASFSVSAKNRANVLILILQKQELKKRKLKKNSEGYSGEEDQKRCRGRQDMTMTVNNIDSPGVSSDLAGDMTLNNLFILEFRPNLGCSGNEETFLFGYPRRL</sequence>
<keyword evidence="3" id="KW-1185">Reference proteome</keyword>
<feature type="region of interest" description="Disordered" evidence="1">
    <location>
        <begin position="53"/>
        <end position="90"/>
    </location>
</feature>
<protein>
    <submittedName>
        <fullName evidence="2">Uncharacterized protein</fullName>
    </submittedName>
</protein>
<gene>
    <name evidence="2" type="ORF">Bca52824_047494</name>
</gene>
<evidence type="ECO:0000256" key="1">
    <source>
        <dbReference type="SAM" id="MobiDB-lite"/>
    </source>
</evidence>
<reference evidence="2 3" key="1">
    <citation type="submission" date="2020-02" db="EMBL/GenBank/DDBJ databases">
        <authorList>
            <person name="Ma Q."/>
            <person name="Huang Y."/>
            <person name="Song X."/>
            <person name="Pei D."/>
        </authorList>
    </citation>
    <scope>NUCLEOTIDE SEQUENCE [LARGE SCALE GENOMIC DNA]</scope>
    <source>
        <strain evidence="2">Sxm20200214</strain>
        <tissue evidence="2">Leaf</tissue>
    </source>
</reference>
<accession>A0A8X7RJA9</accession>
<organism evidence="2 3">
    <name type="scientific">Brassica carinata</name>
    <name type="common">Ethiopian mustard</name>
    <name type="synonym">Abyssinian cabbage</name>
    <dbReference type="NCBI Taxonomy" id="52824"/>
    <lineage>
        <taxon>Eukaryota</taxon>
        <taxon>Viridiplantae</taxon>
        <taxon>Streptophyta</taxon>
        <taxon>Embryophyta</taxon>
        <taxon>Tracheophyta</taxon>
        <taxon>Spermatophyta</taxon>
        <taxon>Magnoliopsida</taxon>
        <taxon>eudicotyledons</taxon>
        <taxon>Gunneridae</taxon>
        <taxon>Pentapetalae</taxon>
        <taxon>rosids</taxon>
        <taxon>malvids</taxon>
        <taxon>Brassicales</taxon>
        <taxon>Brassicaceae</taxon>
        <taxon>Brassiceae</taxon>
        <taxon>Brassica</taxon>
    </lineage>
</organism>
<comment type="caution">
    <text evidence="2">The sequence shown here is derived from an EMBL/GenBank/DDBJ whole genome shotgun (WGS) entry which is preliminary data.</text>
</comment>
<dbReference type="Proteomes" id="UP000886595">
    <property type="component" value="Unassembled WGS sequence"/>
</dbReference>
<feature type="compositionally biased region" description="Polar residues" evidence="1">
    <location>
        <begin position="77"/>
        <end position="89"/>
    </location>
</feature>
<dbReference type="AlphaFoldDB" id="A0A8X7RJA9"/>
<feature type="region of interest" description="Disordered" evidence="1">
    <location>
        <begin position="1"/>
        <end position="30"/>
    </location>
</feature>
<dbReference type="OrthoDB" id="8062037at2759"/>
<feature type="compositionally biased region" description="Polar residues" evidence="1">
    <location>
        <begin position="1"/>
        <end position="15"/>
    </location>
</feature>
<proteinExistence type="predicted"/>
<evidence type="ECO:0000313" key="2">
    <source>
        <dbReference type="EMBL" id="KAG2287890.1"/>
    </source>
</evidence>
<evidence type="ECO:0000313" key="3">
    <source>
        <dbReference type="Proteomes" id="UP000886595"/>
    </source>
</evidence>
<feature type="compositionally biased region" description="Basic and acidic residues" evidence="1">
    <location>
        <begin position="66"/>
        <end position="75"/>
    </location>
</feature>
<dbReference type="EMBL" id="JAAMPC010000010">
    <property type="protein sequence ID" value="KAG2287890.1"/>
    <property type="molecule type" value="Genomic_DNA"/>
</dbReference>
<name>A0A8X7RJA9_BRACI</name>